<feature type="transmembrane region" description="Helical" evidence="8">
    <location>
        <begin position="446"/>
        <end position="465"/>
    </location>
</feature>
<evidence type="ECO:0000256" key="4">
    <source>
        <dbReference type="ARBA" id="ARBA00022989"/>
    </source>
</evidence>
<dbReference type="CDD" id="cd04591">
    <property type="entry name" value="CBS_pair_voltage-gated_CLC_euk_bac"/>
    <property type="match status" value="1"/>
</dbReference>
<evidence type="ECO:0000313" key="11">
    <source>
        <dbReference type="Proteomes" id="UP000054560"/>
    </source>
</evidence>
<dbReference type="AlphaFoldDB" id="A0A0L0FPX2"/>
<feature type="transmembrane region" description="Helical" evidence="8">
    <location>
        <begin position="201"/>
        <end position="224"/>
    </location>
</feature>
<dbReference type="RefSeq" id="XP_014152762.1">
    <property type="nucleotide sequence ID" value="XM_014297287.1"/>
</dbReference>
<dbReference type="InterPro" id="IPR001807">
    <property type="entry name" value="ClC"/>
</dbReference>
<evidence type="ECO:0000256" key="8">
    <source>
        <dbReference type="SAM" id="Phobius"/>
    </source>
</evidence>
<keyword evidence="2" id="KW-0813">Transport</keyword>
<protein>
    <recommendedName>
        <fullName evidence="9">CBS domain-containing protein</fullName>
    </recommendedName>
</protein>
<gene>
    <name evidence="10" type="ORF">SARC_08723</name>
</gene>
<dbReference type="GO" id="GO:0005794">
    <property type="term" value="C:Golgi apparatus"/>
    <property type="evidence" value="ECO:0007669"/>
    <property type="project" value="TreeGrafter"/>
</dbReference>
<dbReference type="OrthoDB" id="44789at2759"/>
<dbReference type="Gene3D" id="1.10.3080.10">
    <property type="entry name" value="Clc chloride channel"/>
    <property type="match status" value="1"/>
</dbReference>
<feature type="transmembrane region" description="Helical" evidence="8">
    <location>
        <begin position="258"/>
        <end position="282"/>
    </location>
</feature>
<dbReference type="SMART" id="SM00116">
    <property type="entry name" value="CBS"/>
    <property type="match status" value="2"/>
</dbReference>
<dbReference type="InterPro" id="IPR014743">
    <property type="entry name" value="Cl-channel_core"/>
</dbReference>
<dbReference type="Gene3D" id="3.90.1280.20">
    <property type="match status" value="1"/>
</dbReference>
<feature type="domain" description="CBS" evidence="9">
    <location>
        <begin position="589"/>
        <end position="639"/>
    </location>
</feature>
<sequence length="727" mass="79540">MASRGLLDEHNSDSDDDDSLIGLEILQENRYEDFATIDWLRDTSAERVRQRHLHSQAQSSALGWISKTLGDSWQGWLVVWLVGICTGIFAAAIDIVTDWISGLKLGVCTSAFWLNNTLCCWTSREDNCETWVYWTGVVDTDTDPSDASAGAFIFGYLMYVALGVLFAFYSALLVKSYAPYARGSGIPEVKTILSGFIIRRFLGGSTLVIKSLGLCLAVGSGLSLGKEGPLVHVACCIGNIFSRLFYKYRTNEAKKREIMSAAAAAGVGVAFGAPIGGVLFSLEEVSYYFPHKTMWRSFFCALTAAGTLKVWNILHTHTSTELGAEFVCPCSVLILFYYLLYILLLSCNYPSCKPTQPHIVSIVCVVALITLLFRYPSAVLRMTTSELIHTLFAECGSGPLTDTTSYLCTLEASGHFMHTCFVLMAASAFTLCVTVFTFGMPVPAGIFIPSMAAGATIGRVLGIVVNQMVQNRTATSSFFLDVCHGETQCITPGIYAVVGAAAVLGGVTRMTVSLVVIMFELTGSVDFIIPIMLSCLTSKWTADLLGGIDGIYDQHIRLRNYPFLDGKADYKHDYTAQQCMQPQPGGEALSVITSHNNTIESLDDLLEKTSFAGFPLIQSNERRVVMGYIARRELRRALDLAQSKGIDSHMRVMFKATPGVPTTHSFVDFRSCLDTGPIQVAGSTPMEIVVDMFRKIGIRYTLVTIEGNLAGIMTKKDLLKHMESVDT</sequence>
<feature type="transmembrane region" description="Helical" evidence="8">
    <location>
        <begin position="420"/>
        <end position="440"/>
    </location>
</feature>
<dbReference type="PRINTS" id="PR00762">
    <property type="entry name" value="CLCHANNEL"/>
</dbReference>
<organism evidence="10 11">
    <name type="scientific">Sphaeroforma arctica JP610</name>
    <dbReference type="NCBI Taxonomy" id="667725"/>
    <lineage>
        <taxon>Eukaryota</taxon>
        <taxon>Ichthyosporea</taxon>
        <taxon>Ichthyophonida</taxon>
        <taxon>Sphaeroforma</taxon>
    </lineage>
</organism>
<dbReference type="Proteomes" id="UP000054560">
    <property type="component" value="Unassembled WGS sequence"/>
</dbReference>
<dbReference type="GO" id="GO:0005886">
    <property type="term" value="C:plasma membrane"/>
    <property type="evidence" value="ECO:0007669"/>
    <property type="project" value="TreeGrafter"/>
</dbReference>
<dbReference type="CDD" id="cd03684">
    <property type="entry name" value="ClC_3_like"/>
    <property type="match status" value="1"/>
</dbReference>
<feature type="domain" description="CBS" evidence="9">
    <location>
        <begin position="676"/>
        <end position="723"/>
    </location>
</feature>
<name>A0A0L0FPX2_9EUKA</name>
<dbReference type="GO" id="GO:0005247">
    <property type="term" value="F:voltage-gated chloride channel activity"/>
    <property type="evidence" value="ECO:0007669"/>
    <property type="project" value="TreeGrafter"/>
</dbReference>
<keyword evidence="11" id="KW-1185">Reference proteome</keyword>
<keyword evidence="5" id="KW-0406">Ion transport</keyword>
<dbReference type="InterPro" id="IPR046342">
    <property type="entry name" value="CBS_dom_sf"/>
</dbReference>
<feature type="transmembrane region" description="Helical" evidence="8">
    <location>
        <begin position="326"/>
        <end position="346"/>
    </location>
</feature>
<dbReference type="GeneID" id="25909227"/>
<evidence type="ECO:0000256" key="5">
    <source>
        <dbReference type="ARBA" id="ARBA00023065"/>
    </source>
</evidence>
<dbReference type="Gene3D" id="3.10.580.20">
    <property type="match status" value="1"/>
</dbReference>
<dbReference type="GO" id="GO:0005769">
    <property type="term" value="C:early endosome"/>
    <property type="evidence" value="ECO:0007669"/>
    <property type="project" value="TreeGrafter"/>
</dbReference>
<keyword evidence="4 8" id="KW-1133">Transmembrane helix</keyword>
<dbReference type="Pfam" id="PF00571">
    <property type="entry name" value="CBS"/>
    <property type="match status" value="1"/>
</dbReference>
<evidence type="ECO:0000256" key="1">
    <source>
        <dbReference type="ARBA" id="ARBA00004141"/>
    </source>
</evidence>
<dbReference type="InterPro" id="IPR000644">
    <property type="entry name" value="CBS_dom"/>
</dbReference>
<dbReference type="STRING" id="667725.A0A0L0FPX2"/>
<evidence type="ECO:0000256" key="2">
    <source>
        <dbReference type="ARBA" id="ARBA00022448"/>
    </source>
</evidence>
<dbReference type="Pfam" id="PF00654">
    <property type="entry name" value="Voltage_CLC"/>
    <property type="match status" value="1"/>
</dbReference>
<feature type="transmembrane region" description="Helical" evidence="8">
    <location>
        <begin position="358"/>
        <end position="375"/>
    </location>
</feature>
<feature type="transmembrane region" description="Helical" evidence="8">
    <location>
        <begin position="230"/>
        <end position="246"/>
    </location>
</feature>
<keyword evidence="6 8" id="KW-0472">Membrane</keyword>
<dbReference type="SUPFAM" id="SSF81340">
    <property type="entry name" value="Clc chloride channel"/>
    <property type="match status" value="1"/>
</dbReference>
<accession>A0A0L0FPX2</accession>
<feature type="transmembrane region" description="Helical" evidence="8">
    <location>
        <begin position="76"/>
        <end position="96"/>
    </location>
</feature>
<dbReference type="PANTHER" id="PTHR45711">
    <property type="entry name" value="CHLORIDE CHANNEL PROTEIN"/>
    <property type="match status" value="1"/>
</dbReference>
<keyword evidence="3 8" id="KW-0812">Transmembrane</keyword>
<reference evidence="10 11" key="1">
    <citation type="submission" date="2011-02" db="EMBL/GenBank/DDBJ databases">
        <title>The Genome Sequence of Sphaeroforma arctica JP610.</title>
        <authorList>
            <consortium name="The Broad Institute Genome Sequencing Platform"/>
            <person name="Russ C."/>
            <person name="Cuomo C."/>
            <person name="Young S.K."/>
            <person name="Zeng Q."/>
            <person name="Gargeya S."/>
            <person name="Alvarado L."/>
            <person name="Berlin A."/>
            <person name="Chapman S.B."/>
            <person name="Chen Z."/>
            <person name="Freedman E."/>
            <person name="Gellesch M."/>
            <person name="Goldberg J."/>
            <person name="Griggs A."/>
            <person name="Gujja S."/>
            <person name="Heilman E."/>
            <person name="Heiman D."/>
            <person name="Howarth C."/>
            <person name="Mehta T."/>
            <person name="Neiman D."/>
            <person name="Pearson M."/>
            <person name="Roberts A."/>
            <person name="Saif S."/>
            <person name="Shea T."/>
            <person name="Shenoy N."/>
            <person name="Sisk P."/>
            <person name="Stolte C."/>
            <person name="Sykes S."/>
            <person name="White J."/>
            <person name="Yandava C."/>
            <person name="Burger G."/>
            <person name="Gray M.W."/>
            <person name="Holland P.W.H."/>
            <person name="King N."/>
            <person name="Lang F.B.F."/>
            <person name="Roger A.J."/>
            <person name="Ruiz-Trillo I."/>
            <person name="Haas B."/>
            <person name="Nusbaum C."/>
            <person name="Birren B."/>
        </authorList>
    </citation>
    <scope>NUCLEOTIDE SEQUENCE [LARGE SCALE GENOMIC DNA]</scope>
    <source>
        <strain evidence="10 11">JP610</strain>
    </source>
</reference>
<feature type="transmembrane region" description="Helical" evidence="8">
    <location>
        <begin position="294"/>
        <end position="314"/>
    </location>
</feature>
<dbReference type="EMBL" id="KQ242410">
    <property type="protein sequence ID" value="KNC78860.1"/>
    <property type="molecule type" value="Genomic_DNA"/>
</dbReference>
<evidence type="ECO:0000256" key="6">
    <source>
        <dbReference type="ARBA" id="ARBA00023136"/>
    </source>
</evidence>
<dbReference type="eggNOG" id="KOG0475">
    <property type="taxonomic scope" value="Eukaryota"/>
</dbReference>
<evidence type="ECO:0000313" key="10">
    <source>
        <dbReference type="EMBL" id="KNC78860.1"/>
    </source>
</evidence>
<proteinExistence type="predicted"/>
<comment type="subcellular location">
    <subcellularLocation>
        <location evidence="1">Membrane</location>
        <topology evidence="1">Multi-pass membrane protein</topology>
    </subcellularLocation>
</comment>
<evidence type="ECO:0000259" key="9">
    <source>
        <dbReference type="SMART" id="SM00116"/>
    </source>
</evidence>
<evidence type="ECO:0000256" key="7">
    <source>
        <dbReference type="ARBA" id="ARBA00023214"/>
    </source>
</evidence>
<evidence type="ECO:0000256" key="3">
    <source>
        <dbReference type="ARBA" id="ARBA00022692"/>
    </source>
</evidence>
<dbReference type="SUPFAM" id="SSF54631">
    <property type="entry name" value="CBS-domain pair"/>
    <property type="match status" value="1"/>
</dbReference>
<dbReference type="PANTHER" id="PTHR45711:SF6">
    <property type="entry name" value="CHLORIDE CHANNEL PROTEIN"/>
    <property type="match status" value="1"/>
</dbReference>
<keyword evidence="7" id="KW-0868">Chloride</keyword>
<feature type="transmembrane region" description="Helical" evidence="8">
    <location>
        <begin position="153"/>
        <end position="174"/>
    </location>
</feature>